<keyword evidence="2" id="KW-1185">Reference proteome</keyword>
<evidence type="ECO:0000313" key="2">
    <source>
        <dbReference type="Proteomes" id="UP000004088"/>
    </source>
</evidence>
<name>F0EW40_9NEIS</name>
<dbReference type="STRING" id="888741.HMPREF9098_0074"/>
<evidence type="ECO:0000313" key="1">
    <source>
        <dbReference type="EMBL" id="EGC18549.1"/>
    </source>
</evidence>
<comment type="caution">
    <text evidence="1">The sequence shown here is derived from an EMBL/GenBank/DDBJ whole genome shotgun (WGS) entry which is preliminary data.</text>
</comment>
<dbReference type="RefSeq" id="WP_003780852.1">
    <property type="nucleotide sequence ID" value="NZ_GL870929.1"/>
</dbReference>
<sequence length="100" mass="11972">MKLPYKPQDIRNFFAYSYEFIDCFDFMRNPYEVIENYIEYEKFIIERIKNIGILDNFHFGLFDTDSYAIQAMWIPPFAIVGILENGLIQFEDTGNSLFNQ</sequence>
<proteinExistence type="predicted"/>
<dbReference type="Proteomes" id="UP000004088">
    <property type="component" value="Unassembled WGS sequence"/>
</dbReference>
<dbReference type="AlphaFoldDB" id="F0EW40"/>
<dbReference type="EMBL" id="AEWV01000002">
    <property type="protein sequence ID" value="EGC18549.1"/>
    <property type="molecule type" value="Genomic_DNA"/>
</dbReference>
<gene>
    <name evidence="1" type="ORF">HMPREF9098_0074</name>
</gene>
<reference evidence="1 2" key="1">
    <citation type="submission" date="2011-01" db="EMBL/GenBank/DDBJ databases">
        <authorList>
            <person name="Muzny D."/>
            <person name="Qin X."/>
            <person name="Deng J."/>
            <person name="Jiang H."/>
            <person name="Liu Y."/>
            <person name="Qu J."/>
            <person name="Song X.-Z."/>
            <person name="Zhang L."/>
            <person name="Thornton R."/>
            <person name="Coyle M."/>
            <person name="Francisco L."/>
            <person name="Jackson L."/>
            <person name="Javaid M."/>
            <person name="Korchina V."/>
            <person name="Kovar C."/>
            <person name="Mata R."/>
            <person name="Mathew T."/>
            <person name="Ngo R."/>
            <person name="Nguyen L."/>
            <person name="Nguyen N."/>
            <person name="Okwuonu G."/>
            <person name="Ongeri F."/>
            <person name="Pham C."/>
            <person name="Simmons D."/>
            <person name="Wilczek-Boney K."/>
            <person name="Hale W."/>
            <person name="Jakkamsetti A."/>
            <person name="Pham P."/>
            <person name="Ruth R."/>
            <person name="San Lucas F."/>
            <person name="Warren J."/>
            <person name="Zhang J."/>
            <person name="Zhao Z."/>
            <person name="Zhou C."/>
            <person name="Zhu D."/>
            <person name="Lee S."/>
            <person name="Bess C."/>
            <person name="Blankenburg K."/>
            <person name="Forbes L."/>
            <person name="Fu Q."/>
            <person name="Gubbala S."/>
            <person name="Hirani K."/>
            <person name="Jayaseelan J.C."/>
            <person name="Lara F."/>
            <person name="Munidasa M."/>
            <person name="Palculict T."/>
            <person name="Patil S."/>
            <person name="Pu L.-L."/>
            <person name="Saada N."/>
            <person name="Tang L."/>
            <person name="Weissenberger G."/>
            <person name="Zhu Y."/>
            <person name="Hemphill L."/>
            <person name="Shang Y."/>
            <person name="Youmans B."/>
            <person name="Ayvaz T."/>
            <person name="Ross M."/>
            <person name="Santibanez J."/>
            <person name="Aqrawi P."/>
            <person name="Gross S."/>
            <person name="Joshi V."/>
            <person name="Fowler G."/>
            <person name="Nazareth L."/>
            <person name="Reid J."/>
            <person name="Worley K."/>
            <person name="Petrosino J."/>
            <person name="Highlander S."/>
            <person name="Gibbs R."/>
        </authorList>
    </citation>
    <scope>NUCLEOTIDE SEQUENCE [LARGE SCALE GENOMIC DNA]</scope>
    <source>
        <strain evidence="1 2">ATCC 33394</strain>
    </source>
</reference>
<organism evidence="1 2">
    <name type="scientific">Kingella denitrificans ATCC 33394</name>
    <dbReference type="NCBI Taxonomy" id="888741"/>
    <lineage>
        <taxon>Bacteria</taxon>
        <taxon>Pseudomonadati</taxon>
        <taxon>Pseudomonadota</taxon>
        <taxon>Betaproteobacteria</taxon>
        <taxon>Neisseriales</taxon>
        <taxon>Neisseriaceae</taxon>
        <taxon>Kingella</taxon>
    </lineage>
</organism>
<dbReference type="HOGENOM" id="CLU_2302081_0_0_4"/>
<protein>
    <submittedName>
        <fullName evidence="1">Uncharacterized protein</fullName>
    </submittedName>
</protein>
<accession>F0EW40</accession>